<name>A0AAD5SKR5_9FUNG</name>
<keyword evidence="2" id="KW-1185">Reference proteome</keyword>
<proteinExistence type="predicted"/>
<evidence type="ECO:0000313" key="1">
    <source>
        <dbReference type="EMBL" id="KAJ3055783.1"/>
    </source>
</evidence>
<gene>
    <name evidence="1" type="ORF">HK097_009285</name>
</gene>
<reference evidence="1" key="1">
    <citation type="submission" date="2020-05" db="EMBL/GenBank/DDBJ databases">
        <title>Phylogenomic resolution of chytrid fungi.</title>
        <authorList>
            <person name="Stajich J.E."/>
            <person name="Amses K."/>
            <person name="Simmons R."/>
            <person name="Seto K."/>
            <person name="Myers J."/>
            <person name="Bonds A."/>
            <person name="Quandt C.A."/>
            <person name="Barry K."/>
            <person name="Liu P."/>
            <person name="Grigoriev I."/>
            <person name="Longcore J.E."/>
            <person name="James T.Y."/>
        </authorList>
    </citation>
    <scope>NUCLEOTIDE SEQUENCE</scope>
    <source>
        <strain evidence="1">JEL0318</strain>
    </source>
</reference>
<protein>
    <submittedName>
        <fullName evidence="1">Uncharacterized protein</fullName>
    </submittedName>
</protein>
<dbReference type="EMBL" id="JADGJD010000060">
    <property type="protein sequence ID" value="KAJ3055783.1"/>
    <property type="molecule type" value="Genomic_DNA"/>
</dbReference>
<dbReference type="AlphaFoldDB" id="A0AAD5SKR5"/>
<comment type="caution">
    <text evidence="1">The sequence shown here is derived from an EMBL/GenBank/DDBJ whole genome shotgun (WGS) entry which is preliminary data.</text>
</comment>
<evidence type="ECO:0000313" key="2">
    <source>
        <dbReference type="Proteomes" id="UP001212841"/>
    </source>
</evidence>
<sequence>MKSDHVSSREFLDDFYSVYTHLDPEGSGITADKLNLTNPVVKAQYQKAKLPYADKITFLSAAKVLLHMHREHVSTYIADGRLRNSTVGQNPDLRKVYQRDNDCNTEDVLEKARKDFPPETVNKVMGQNFAAGWGHCFTAIIFSECWEYGWTWGREGQSFPYRAGPSGLVLPAIGAGTYGALSVADTWEG</sequence>
<accession>A0AAD5SKR5</accession>
<organism evidence="1 2">
    <name type="scientific">Rhizophlyctis rosea</name>
    <dbReference type="NCBI Taxonomy" id="64517"/>
    <lineage>
        <taxon>Eukaryota</taxon>
        <taxon>Fungi</taxon>
        <taxon>Fungi incertae sedis</taxon>
        <taxon>Chytridiomycota</taxon>
        <taxon>Chytridiomycota incertae sedis</taxon>
        <taxon>Chytridiomycetes</taxon>
        <taxon>Rhizophlyctidales</taxon>
        <taxon>Rhizophlyctidaceae</taxon>
        <taxon>Rhizophlyctis</taxon>
    </lineage>
</organism>
<dbReference type="Proteomes" id="UP001212841">
    <property type="component" value="Unassembled WGS sequence"/>
</dbReference>